<keyword evidence="3" id="KW-1185">Reference proteome</keyword>
<accession>A0A9Q0LU52</accession>
<keyword evidence="1" id="KW-0812">Transmembrane</keyword>
<evidence type="ECO:0000256" key="1">
    <source>
        <dbReference type="SAM" id="Phobius"/>
    </source>
</evidence>
<comment type="caution">
    <text evidence="2">The sequence shown here is derived from an EMBL/GenBank/DDBJ whole genome shotgun (WGS) entry which is preliminary data.</text>
</comment>
<proteinExistence type="predicted"/>
<keyword evidence="1" id="KW-1133">Transmembrane helix</keyword>
<dbReference type="Proteomes" id="UP001149090">
    <property type="component" value="Unassembled WGS sequence"/>
</dbReference>
<evidence type="ECO:0000313" key="2">
    <source>
        <dbReference type="EMBL" id="KAJ5079082.1"/>
    </source>
</evidence>
<organism evidence="2 3">
    <name type="scientific">Anaeramoeba ignava</name>
    <name type="common">Anaerobic marine amoeba</name>
    <dbReference type="NCBI Taxonomy" id="1746090"/>
    <lineage>
        <taxon>Eukaryota</taxon>
        <taxon>Metamonada</taxon>
        <taxon>Anaeramoebidae</taxon>
        <taxon>Anaeramoeba</taxon>
    </lineage>
</organism>
<name>A0A9Q0LU52_ANAIG</name>
<protein>
    <submittedName>
        <fullName evidence="2">Uncharacterized protein</fullName>
    </submittedName>
</protein>
<sequence>MCLNPPHKCLPFEPSRGSHLPAFSGWFPLLEEGICCLAVSWAGYCLFSLVLNVKMQRSILSSTRSSIAFFVPPFSSSGRSRMMKLVYAKSLSKAYNFAFFFLQMKSLSLKTKNF</sequence>
<dbReference type="AlphaFoldDB" id="A0A9Q0LU52"/>
<dbReference type="EMBL" id="JAPDFW010000041">
    <property type="protein sequence ID" value="KAJ5079082.1"/>
    <property type="molecule type" value="Genomic_DNA"/>
</dbReference>
<reference evidence="2" key="1">
    <citation type="submission" date="2022-10" db="EMBL/GenBank/DDBJ databases">
        <title>Novel sulphate-reducing endosymbionts in the free-living metamonad Anaeramoeba.</title>
        <authorList>
            <person name="Jerlstrom-Hultqvist J."/>
            <person name="Cepicka I."/>
            <person name="Gallot-Lavallee L."/>
            <person name="Salas-Leiva D."/>
            <person name="Curtis B.A."/>
            <person name="Zahonova K."/>
            <person name="Pipaliya S."/>
            <person name="Dacks J."/>
            <person name="Roger A.J."/>
        </authorList>
    </citation>
    <scope>NUCLEOTIDE SEQUENCE</scope>
    <source>
        <strain evidence="2">BMAN</strain>
    </source>
</reference>
<feature type="transmembrane region" description="Helical" evidence="1">
    <location>
        <begin position="26"/>
        <end position="51"/>
    </location>
</feature>
<keyword evidence="1" id="KW-0472">Membrane</keyword>
<gene>
    <name evidence="2" type="ORF">M0811_14652</name>
</gene>
<evidence type="ECO:0000313" key="3">
    <source>
        <dbReference type="Proteomes" id="UP001149090"/>
    </source>
</evidence>